<feature type="compositionally biased region" description="Acidic residues" evidence="1">
    <location>
        <begin position="534"/>
        <end position="544"/>
    </location>
</feature>
<protein>
    <recommendedName>
        <fullName evidence="2">UvrD-like helicase C-terminal domain-containing protein</fullName>
    </recommendedName>
</protein>
<dbReference type="PANTHER" id="PTHR47642">
    <property type="entry name" value="ATP-DEPENDENT DNA HELICASE"/>
    <property type="match status" value="1"/>
</dbReference>
<dbReference type="Pfam" id="PF13604">
    <property type="entry name" value="AAA_30"/>
    <property type="match status" value="1"/>
</dbReference>
<reference evidence="3 4" key="1">
    <citation type="journal article" date="2015" name="Genome Biol. Evol.">
        <title>Comparative Genomics of a Bacterivorous Green Alga Reveals Evolutionary Causalities and Consequences of Phago-Mixotrophic Mode of Nutrition.</title>
        <authorList>
            <person name="Burns J.A."/>
            <person name="Paasch A."/>
            <person name="Narechania A."/>
            <person name="Kim E."/>
        </authorList>
    </citation>
    <scope>NUCLEOTIDE SEQUENCE [LARGE SCALE GENOMIC DNA]</scope>
    <source>
        <strain evidence="3 4">PLY_AMNH</strain>
    </source>
</reference>
<feature type="compositionally biased region" description="Acidic residues" evidence="1">
    <location>
        <begin position="646"/>
        <end position="659"/>
    </location>
</feature>
<gene>
    <name evidence="3" type="ORF">CYMTET_33724</name>
</gene>
<feature type="compositionally biased region" description="Polar residues" evidence="1">
    <location>
        <begin position="560"/>
        <end position="571"/>
    </location>
</feature>
<dbReference type="InterPro" id="IPR027785">
    <property type="entry name" value="UvrD-like_helicase_C"/>
</dbReference>
<dbReference type="InterPro" id="IPR051055">
    <property type="entry name" value="PIF1_helicase"/>
</dbReference>
<dbReference type="Pfam" id="PF13538">
    <property type="entry name" value="UvrD_C_2"/>
    <property type="match status" value="1"/>
</dbReference>
<comment type="caution">
    <text evidence="3">The sequence shown here is derived from an EMBL/GenBank/DDBJ whole genome shotgun (WGS) entry which is preliminary data.</text>
</comment>
<feature type="domain" description="UvrD-like helicase C-terminal" evidence="2">
    <location>
        <begin position="421"/>
        <end position="460"/>
    </location>
</feature>
<evidence type="ECO:0000256" key="1">
    <source>
        <dbReference type="SAM" id="MobiDB-lite"/>
    </source>
</evidence>
<evidence type="ECO:0000313" key="4">
    <source>
        <dbReference type="Proteomes" id="UP001190700"/>
    </source>
</evidence>
<dbReference type="InterPro" id="IPR027417">
    <property type="entry name" value="P-loop_NTPase"/>
</dbReference>
<dbReference type="AlphaFoldDB" id="A0AAE0KQN5"/>
<dbReference type="SUPFAM" id="SSF52540">
    <property type="entry name" value="P-loop containing nucleoside triphosphate hydrolases"/>
    <property type="match status" value="2"/>
</dbReference>
<accession>A0AAE0KQN5</accession>
<dbReference type="Proteomes" id="UP001190700">
    <property type="component" value="Unassembled WGS sequence"/>
</dbReference>
<dbReference type="EMBL" id="LGRX02020896">
    <property type="protein sequence ID" value="KAK3257178.1"/>
    <property type="molecule type" value="Genomic_DNA"/>
</dbReference>
<evidence type="ECO:0000313" key="3">
    <source>
        <dbReference type="EMBL" id="KAK3257178.1"/>
    </source>
</evidence>
<sequence length="678" mass="72299">MSIDERFARSTPQQRAVLEHVLVDGRNVLLLGGAGTGKSDTIHLVRELWTERDRRNPARALGPAVVTSPIGCAAARHPDGCTLDALFAVGALSDYDLCVARFRKKLVAEHGRKRKVGGSMAPRRDGKALDNTLQRVRAMGLLIVEEVTGMCAGKLKLVDALLRVARTSKKPFGGVAVLLVGDFLQLDAPTANGANQLYKSPLLVGGSFVVHVLRANLRQVGDARYAELLERVRRGACTEEDLSLLRTRTVDVAPLTSDAAWYLCSTNDSADERNRACHDRLSKSAHSREYVATFRWRGKNDEDGVYVDGPANLGPLAVSSMPVEVARAYRALTKRHHGMASMSVCVGARVMLTQNRDRELSDRRMMNGRRGTVRATNADGMCVCFDDAPSELCELPVRAARVAADFPAGADCELRYMPVKLAWASTIHKAQGGEADCVVVDCDRLFDPRLFYVGVSRCRTLGGLTLLNFHSVPDMQQLPEATLYEQLERWESDKARLYDCGLQSAAESLTSSAFVEGTANGGDDESEPVGSSDDGSDSDNDSDDGSEKGNPAGLDPPASQGPQTLDITATQSSDGSDSEGSSDDGSASDNDSDDGSKEGNPAGLDPPASQGPQTNDVDFSVDGTPEQSPEGTPEGAVSETAATETADADNEDENGEGTDGETGADTGVEFNATNVAGK</sequence>
<dbReference type="CDD" id="cd18809">
    <property type="entry name" value="SF1_C_RecD"/>
    <property type="match status" value="1"/>
</dbReference>
<evidence type="ECO:0000259" key="2">
    <source>
        <dbReference type="Pfam" id="PF13538"/>
    </source>
</evidence>
<feature type="region of interest" description="Disordered" evidence="1">
    <location>
        <begin position="515"/>
        <end position="678"/>
    </location>
</feature>
<proteinExistence type="predicted"/>
<name>A0AAE0KQN5_9CHLO</name>
<dbReference type="Gene3D" id="3.40.50.300">
    <property type="entry name" value="P-loop containing nucleotide triphosphate hydrolases"/>
    <property type="match status" value="2"/>
</dbReference>
<organism evidence="3 4">
    <name type="scientific">Cymbomonas tetramitiformis</name>
    <dbReference type="NCBI Taxonomy" id="36881"/>
    <lineage>
        <taxon>Eukaryota</taxon>
        <taxon>Viridiplantae</taxon>
        <taxon>Chlorophyta</taxon>
        <taxon>Pyramimonadophyceae</taxon>
        <taxon>Pyramimonadales</taxon>
        <taxon>Pyramimonadaceae</taxon>
        <taxon>Cymbomonas</taxon>
    </lineage>
</organism>
<keyword evidence="4" id="KW-1185">Reference proteome</keyword>